<keyword evidence="2 3" id="KW-0808">Transferase</keyword>
<dbReference type="Proteomes" id="UP000001114">
    <property type="component" value="Chromosome"/>
</dbReference>
<dbReference type="RefSeq" id="WP_012073797.1">
    <property type="nucleotide sequence ID" value="NC_009655.1"/>
</dbReference>
<dbReference type="OrthoDB" id="7063113at2"/>
<dbReference type="KEGG" id="asu:Asuc_2075"/>
<dbReference type="PANTHER" id="PTHR43619:SF2">
    <property type="entry name" value="S-ADENOSYL-L-METHIONINE-DEPENDENT METHYLTRANSFERASES SUPERFAMILY PROTEIN"/>
    <property type="match status" value="1"/>
</dbReference>
<keyword evidence="1 3" id="KW-0489">Methyltransferase</keyword>
<dbReference type="Gene3D" id="3.40.50.150">
    <property type="entry name" value="Vaccinia Virus protein VP39"/>
    <property type="match status" value="1"/>
</dbReference>
<proteinExistence type="predicted"/>
<dbReference type="STRING" id="339671.Asuc_2075"/>
<evidence type="ECO:0000313" key="3">
    <source>
        <dbReference type="EMBL" id="ABR75421.1"/>
    </source>
</evidence>
<reference evidence="4" key="1">
    <citation type="journal article" date="2010" name="BMC Genomics">
        <title>A genomic perspective on the potential of Actinobacillus succinogenes for industrial succinate production.</title>
        <authorList>
            <person name="McKinlay J.B."/>
            <person name="Laivenieks M."/>
            <person name="Schindler B.D."/>
            <person name="McKinlay A.A."/>
            <person name="Siddaramappa S."/>
            <person name="Challacombe J.F."/>
            <person name="Lowry S.R."/>
            <person name="Clum A."/>
            <person name="Lapidus A.L."/>
            <person name="Burkhart K.B."/>
            <person name="Harkins V."/>
            <person name="Vieille C."/>
        </authorList>
    </citation>
    <scope>NUCLEOTIDE SEQUENCE [LARGE SCALE GENOMIC DNA]</scope>
    <source>
        <strain evidence="4">ATCC 55618 / DSM 22257 / CCUG 43843 / 130Z</strain>
    </source>
</reference>
<dbReference type="GO" id="GO:0032259">
    <property type="term" value="P:methylation"/>
    <property type="evidence" value="ECO:0007669"/>
    <property type="project" value="UniProtKB-KW"/>
</dbReference>
<dbReference type="eggNOG" id="COG3315">
    <property type="taxonomic scope" value="Bacteria"/>
</dbReference>
<sequence length="274" mass="31500">MPEKIPVDLNVLSETALITLWAKGVEFGRGDALLKDAQAARLLNLIDYDFAKFEQAVMSQVGCCARAALIDNHTRRFLAEHPDGVVIQLGCGLDARYERLGSPPLTAWYDLDLPDMMRVRSELLPPNGNRYLCGSLFDTDWMQTVKSHGKPVLVLLEGVLMYFEEKQIRRLFADIARELTQAEAVFDSIPPILLRMQKKHDALRTMDNAPAFLWAPKRFDMFQSWNDRWRVAEVTGISSICAHRYPWFARLFYKLNWVRQNGDQRIVRLVLSET</sequence>
<protein>
    <submittedName>
        <fullName evidence="3">O-methyltransferase domain protein</fullName>
    </submittedName>
</protein>
<dbReference type="InterPro" id="IPR016874">
    <property type="entry name" value="TcmP-like"/>
</dbReference>
<dbReference type="PIRSF" id="PIRSF028177">
    <property type="entry name" value="Polyketide_synth_Omtfrase_TcmP"/>
    <property type="match status" value="1"/>
</dbReference>
<dbReference type="EMBL" id="CP000746">
    <property type="protein sequence ID" value="ABR75421.1"/>
    <property type="molecule type" value="Genomic_DNA"/>
</dbReference>
<evidence type="ECO:0000256" key="1">
    <source>
        <dbReference type="ARBA" id="ARBA00022603"/>
    </source>
</evidence>
<dbReference type="InterPro" id="IPR029063">
    <property type="entry name" value="SAM-dependent_MTases_sf"/>
</dbReference>
<dbReference type="InterPro" id="IPR007213">
    <property type="entry name" value="Ppm1/Ppm2/Tcmp"/>
</dbReference>
<evidence type="ECO:0000256" key="2">
    <source>
        <dbReference type="ARBA" id="ARBA00022679"/>
    </source>
</evidence>
<dbReference type="SUPFAM" id="SSF53335">
    <property type="entry name" value="S-adenosyl-L-methionine-dependent methyltransferases"/>
    <property type="match status" value="1"/>
</dbReference>
<organism evidence="3 4">
    <name type="scientific">Actinobacillus succinogenes (strain ATCC 55618 / DSM 22257 / CCUG 43843 / 130Z)</name>
    <dbReference type="NCBI Taxonomy" id="339671"/>
    <lineage>
        <taxon>Bacteria</taxon>
        <taxon>Pseudomonadati</taxon>
        <taxon>Pseudomonadota</taxon>
        <taxon>Gammaproteobacteria</taxon>
        <taxon>Pasteurellales</taxon>
        <taxon>Pasteurellaceae</taxon>
        <taxon>Actinobacillus</taxon>
    </lineage>
</organism>
<dbReference type="GO" id="GO:0008168">
    <property type="term" value="F:methyltransferase activity"/>
    <property type="evidence" value="ECO:0007669"/>
    <property type="project" value="UniProtKB-KW"/>
</dbReference>
<name>A6VR24_ACTSZ</name>
<dbReference type="PANTHER" id="PTHR43619">
    <property type="entry name" value="S-ADENOSYL-L-METHIONINE-DEPENDENT METHYLTRANSFERASE YKTD-RELATED"/>
    <property type="match status" value="1"/>
</dbReference>
<keyword evidence="4" id="KW-1185">Reference proteome</keyword>
<dbReference type="HOGENOM" id="CLU_069348_0_0_6"/>
<evidence type="ECO:0000313" key="4">
    <source>
        <dbReference type="Proteomes" id="UP000001114"/>
    </source>
</evidence>
<dbReference type="Pfam" id="PF04072">
    <property type="entry name" value="LCM"/>
    <property type="match status" value="1"/>
</dbReference>
<accession>A6VR24</accession>
<dbReference type="AlphaFoldDB" id="A6VR24"/>
<gene>
    <name evidence="3" type="ordered locus">Asuc_2075</name>
</gene>